<gene>
    <name evidence="2" type="ORF">A2008_10045</name>
</gene>
<dbReference type="STRING" id="1817813.A2008_10045"/>
<keyword evidence="1" id="KW-1133">Transmembrane helix</keyword>
<keyword evidence="1" id="KW-0472">Membrane</keyword>
<feature type="transmembrane region" description="Helical" evidence="1">
    <location>
        <begin position="12"/>
        <end position="31"/>
    </location>
</feature>
<protein>
    <submittedName>
        <fullName evidence="2">Uncharacterized protein</fullName>
    </submittedName>
</protein>
<name>A0A1F7WLD6_9BACT</name>
<comment type="caution">
    <text evidence="2">The sequence shown here is derived from an EMBL/GenBank/DDBJ whole genome shotgun (WGS) entry which is preliminary data.</text>
</comment>
<dbReference type="EMBL" id="MGFH01000159">
    <property type="protein sequence ID" value="OGM03652.1"/>
    <property type="molecule type" value="Genomic_DNA"/>
</dbReference>
<accession>A0A1F7WLD6</accession>
<keyword evidence="1" id="KW-0812">Transmembrane</keyword>
<reference evidence="2 3" key="1">
    <citation type="journal article" date="2016" name="Nat. Commun.">
        <title>Thousands of microbial genomes shed light on interconnected biogeochemical processes in an aquifer system.</title>
        <authorList>
            <person name="Anantharaman K."/>
            <person name="Brown C.T."/>
            <person name="Hug L.A."/>
            <person name="Sharon I."/>
            <person name="Castelle C.J."/>
            <person name="Probst A.J."/>
            <person name="Thomas B.C."/>
            <person name="Singh A."/>
            <person name="Wilkins M.J."/>
            <person name="Karaoz U."/>
            <person name="Brodie E.L."/>
            <person name="Williams K.H."/>
            <person name="Hubbard S.S."/>
            <person name="Banfield J.F."/>
        </authorList>
    </citation>
    <scope>NUCLEOTIDE SEQUENCE [LARGE SCALE GENOMIC DNA]</scope>
</reference>
<dbReference type="AlphaFoldDB" id="A0A1F7WLD6"/>
<organism evidence="2 3">
    <name type="scientific">Candidatus Wallbacteria bacterium GWC2_49_35</name>
    <dbReference type="NCBI Taxonomy" id="1817813"/>
    <lineage>
        <taxon>Bacteria</taxon>
        <taxon>Candidatus Walliibacteriota</taxon>
    </lineage>
</organism>
<evidence type="ECO:0000256" key="1">
    <source>
        <dbReference type="SAM" id="Phobius"/>
    </source>
</evidence>
<evidence type="ECO:0000313" key="2">
    <source>
        <dbReference type="EMBL" id="OGM03652.1"/>
    </source>
</evidence>
<proteinExistence type="predicted"/>
<evidence type="ECO:0000313" key="3">
    <source>
        <dbReference type="Proteomes" id="UP000178735"/>
    </source>
</evidence>
<dbReference type="Proteomes" id="UP000178735">
    <property type="component" value="Unassembled WGS sequence"/>
</dbReference>
<sequence length="282" mass="31876">MNDKQELNPFLTALLVLIFVLVLVFTYILMFGRHSYHHENKPFEGFTYIKKTEKDGKVEQSVFTTASAPPSVTPGPATHSTVEVPKDGYLYNHFETIAVVLPKNKFSHIAAVRNSHFTWDDSPYYKAHTASLGPMARSGFDTFVEEKLMTKLDDIDFNHEMLSLMRQAQNNTSIKNAADMIKNGRYDEALTLLRTTVQTTDNICVRSLALSHIVNVYRLTGDNVQEKRAWGSLAVVNTQYYLKMFPDKANALKSVSAIAKGAIGRFETDKPNLNFKLPNKDF</sequence>